<dbReference type="CDD" id="cd06222">
    <property type="entry name" value="RNase_H_like"/>
    <property type="match status" value="1"/>
</dbReference>
<dbReference type="InterPro" id="IPR044730">
    <property type="entry name" value="RNase_H-like_dom_plant"/>
</dbReference>
<reference evidence="2 3" key="1">
    <citation type="journal article" date="2021" name="Plant Biotechnol. J.">
        <title>Multi-omics assisted identification of the key and species-specific regulatory components of drought-tolerant mechanisms in Gossypium stocksii.</title>
        <authorList>
            <person name="Yu D."/>
            <person name="Ke L."/>
            <person name="Zhang D."/>
            <person name="Wu Y."/>
            <person name="Sun Y."/>
            <person name="Mei J."/>
            <person name="Sun J."/>
            <person name="Sun Y."/>
        </authorList>
    </citation>
    <scope>NUCLEOTIDE SEQUENCE [LARGE SCALE GENOMIC DNA]</scope>
    <source>
        <strain evidence="3">cv. E1</strain>
        <tissue evidence="2">Leaf</tissue>
    </source>
</reference>
<dbReference type="GO" id="GO:0003676">
    <property type="term" value="F:nucleic acid binding"/>
    <property type="evidence" value="ECO:0007669"/>
    <property type="project" value="InterPro"/>
</dbReference>
<accession>A0A9D3VGM3</accession>
<evidence type="ECO:0000313" key="2">
    <source>
        <dbReference type="EMBL" id="KAH1081882.1"/>
    </source>
</evidence>
<dbReference type="EMBL" id="JAIQCV010000007">
    <property type="protein sequence ID" value="KAH1081882.1"/>
    <property type="molecule type" value="Genomic_DNA"/>
</dbReference>
<dbReference type="PANTHER" id="PTHR47723">
    <property type="entry name" value="OS05G0353850 PROTEIN"/>
    <property type="match status" value="1"/>
</dbReference>
<name>A0A9D3VGM3_9ROSI</name>
<proteinExistence type="predicted"/>
<dbReference type="Pfam" id="PF13456">
    <property type="entry name" value="RVT_3"/>
    <property type="match status" value="1"/>
</dbReference>
<dbReference type="InterPro" id="IPR002156">
    <property type="entry name" value="RNaseH_domain"/>
</dbReference>
<dbReference type="Gene3D" id="3.30.420.10">
    <property type="entry name" value="Ribonuclease H-like superfamily/Ribonuclease H"/>
    <property type="match status" value="1"/>
</dbReference>
<evidence type="ECO:0000259" key="1">
    <source>
        <dbReference type="Pfam" id="PF13456"/>
    </source>
</evidence>
<dbReference type="InterPro" id="IPR036397">
    <property type="entry name" value="RNaseH_sf"/>
</dbReference>
<protein>
    <recommendedName>
        <fullName evidence="1">RNase H type-1 domain-containing protein</fullName>
    </recommendedName>
</protein>
<comment type="caution">
    <text evidence="2">The sequence shown here is derived from an EMBL/GenBank/DDBJ whole genome shotgun (WGS) entry which is preliminary data.</text>
</comment>
<dbReference type="InterPro" id="IPR053151">
    <property type="entry name" value="RNase_H-like"/>
</dbReference>
<dbReference type="Proteomes" id="UP000828251">
    <property type="component" value="Unassembled WGS sequence"/>
</dbReference>
<dbReference type="AlphaFoldDB" id="A0A9D3VGM3"/>
<organism evidence="2 3">
    <name type="scientific">Gossypium stocksii</name>
    <dbReference type="NCBI Taxonomy" id="47602"/>
    <lineage>
        <taxon>Eukaryota</taxon>
        <taxon>Viridiplantae</taxon>
        <taxon>Streptophyta</taxon>
        <taxon>Embryophyta</taxon>
        <taxon>Tracheophyta</taxon>
        <taxon>Spermatophyta</taxon>
        <taxon>Magnoliopsida</taxon>
        <taxon>eudicotyledons</taxon>
        <taxon>Gunneridae</taxon>
        <taxon>Pentapetalae</taxon>
        <taxon>rosids</taxon>
        <taxon>malvids</taxon>
        <taxon>Malvales</taxon>
        <taxon>Malvaceae</taxon>
        <taxon>Malvoideae</taxon>
        <taxon>Gossypium</taxon>
    </lineage>
</organism>
<dbReference type="PANTHER" id="PTHR47723:SF24">
    <property type="entry name" value="RNASE H TYPE-1 DOMAIN-CONTAINING PROTEIN"/>
    <property type="match status" value="1"/>
</dbReference>
<dbReference type="InterPro" id="IPR012337">
    <property type="entry name" value="RNaseH-like_sf"/>
</dbReference>
<sequence>MPHLSCFSKTEQRWQRPGTGWVKVNVDGFLVKQHARAAVGGVVRDSNGKWLTGFNMVTGMDEVFIIEAIAIVEGLKLAWLERHKQVELNCDNRILINTICNGFAPISNVAEGRLIHEWYNKDWKVTFWHVGRGCNKVADCLAKLTVGRVNQVIRFSKPPQHVLRLLEEDSHDHFTEFLTGV</sequence>
<evidence type="ECO:0000313" key="3">
    <source>
        <dbReference type="Proteomes" id="UP000828251"/>
    </source>
</evidence>
<dbReference type="GO" id="GO:0004523">
    <property type="term" value="F:RNA-DNA hybrid ribonuclease activity"/>
    <property type="evidence" value="ECO:0007669"/>
    <property type="project" value="InterPro"/>
</dbReference>
<feature type="domain" description="RNase H type-1" evidence="1">
    <location>
        <begin position="25"/>
        <end position="144"/>
    </location>
</feature>
<dbReference type="OrthoDB" id="998186at2759"/>
<dbReference type="SUPFAM" id="SSF53098">
    <property type="entry name" value="Ribonuclease H-like"/>
    <property type="match status" value="1"/>
</dbReference>
<gene>
    <name evidence="2" type="ORF">J1N35_021643</name>
</gene>
<keyword evidence="3" id="KW-1185">Reference proteome</keyword>